<accession>A0A1H0CQY0</accession>
<gene>
    <name evidence="2" type="ORF">SAMN04489726_7373</name>
</gene>
<dbReference type="Proteomes" id="UP000183376">
    <property type="component" value="Chromosome I"/>
</dbReference>
<feature type="compositionally biased region" description="Basic residues" evidence="1">
    <location>
        <begin position="23"/>
        <end position="41"/>
    </location>
</feature>
<proteinExistence type="predicted"/>
<name>A0A1H0CQY0_ALLAB</name>
<sequence length="41" mass="5038">MDQLQAFVLVRALTQAAEQRSERRTHHSVKPRRRLLRRRNR</sequence>
<dbReference type="RefSeq" id="WP_269459617.1">
    <property type="nucleotide sequence ID" value="NZ_JOEF01000004.1"/>
</dbReference>
<dbReference type="STRING" id="211114.SAMN04489726_7373"/>
<organism evidence="2 3">
    <name type="scientific">Allokutzneria albata</name>
    <name type="common">Kibdelosporangium albatum</name>
    <dbReference type="NCBI Taxonomy" id="211114"/>
    <lineage>
        <taxon>Bacteria</taxon>
        <taxon>Bacillati</taxon>
        <taxon>Actinomycetota</taxon>
        <taxon>Actinomycetes</taxon>
        <taxon>Pseudonocardiales</taxon>
        <taxon>Pseudonocardiaceae</taxon>
        <taxon>Allokutzneria</taxon>
    </lineage>
</organism>
<reference evidence="2 3" key="1">
    <citation type="submission" date="2016-10" db="EMBL/GenBank/DDBJ databases">
        <authorList>
            <person name="de Groot N.N."/>
        </authorList>
    </citation>
    <scope>NUCLEOTIDE SEQUENCE [LARGE SCALE GENOMIC DNA]</scope>
    <source>
        <strain evidence="2 3">DSM 44149</strain>
    </source>
</reference>
<evidence type="ECO:0000313" key="3">
    <source>
        <dbReference type="Proteomes" id="UP000183376"/>
    </source>
</evidence>
<dbReference type="AlphaFoldDB" id="A0A1H0CQY0"/>
<dbReference type="EMBL" id="LT629701">
    <property type="protein sequence ID" value="SDN60337.1"/>
    <property type="molecule type" value="Genomic_DNA"/>
</dbReference>
<protein>
    <submittedName>
        <fullName evidence="2">Uncharacterized protein</fullName>
    </submittedName>
</protein>
<evidence type="ECO:0000256" key="1">
    <source>
        <dbReference type="SAM" id="MobiDB-lite"/>
    </source>
</evidence>
<keyword evidence="3" id="KW-1185">Reference proteome</keyword>
<feature type="region of interest" description="Disordered" evidence="1">
    <location>
        <begin position="15"/>
        <end position="41"/>
    </location>
</feature>
<evidence type="ECO:0000313" key="2">
    <source>
        <dbReference type="EMBL" id="SDN60337.1"/>
    </source>
</evidence>